<proteinExistence type="predicted"/>
<dbReference type="InParanoid" id="A0A4W6DFC5"/>
<dbReference type="Ensembl" id="ENSLCAT00010024152.1">
    <property type="protein sequence ID" value="ENSLCAP00010023633.1"/>
    <property type="gene ID" value="ENSLCAG00010011106.1"/>
</dbReference>
<evidence type="ECO:0000313" key="1">
    <source>
        <dbReference type="Ensembl" id="ENSLCAP00010023633.1"/>
    </source>
</evidence>
<reference evidence="1" key="2">
    <citation type="submission" date="2025-08" db="UniProtKB">
        <authorList>
            <consortium name="Ensembl"/>
        </authorList>
    </citation>
    <scope>IDENTIFICATION</scope>
</reference>
<dbReference type="PANTHER" id="PTHR13524:SF2">
    <property type="entry name" value="MYOTUBULARIN-RELATED PROTEIN 14"/>
    <property type="match status" value="1"/>
</dbReference>
<dbReference type="Proteomes" id="UP000314980">
    <property type="component" value="Unassembled WGS sequence"/>
</dbReference>
<evidence type="ECO:0000313" key="2">
    <source>
        <dbReference type="Proteomes" id="UP000314980"/>
    </source>
</evidence>
<protein>
    <submittedName>
        <fullName evidence="1">Uncharacterized protein</fullName>
    </submittedName>
</protein>
<dbReference type="PANTHER" id="PTHR13524">
    <property type="entry name" value="MYOTUBULARIN-RELATED"/>
    <property type="match status" value="1"/>
</dbReference>
<organism evidence="1 2">
    <name type="scientific">Lates calcarifer</name>
    <name type="common">Barramundi</name>
    <name type="synonym">Holocentrus calcarifer</name>
    <dbReference type="NCBI Taxonomy" id="8187"/>
    <lineage>
        <taxon>Eukaryota</taxon>
        <taxon>Metazoa</taxon>
        <taxon>Chordata</taxon>
        <taxon>Craniata</taxon>
        <taxon>Vertebrata</taxon>
        <taxon>Euteleostomi</taxon>
        <taxon>Actinopterygii</taxon>
        <taxon>Neopterygii</taxon>
        <taxon>Teleostei</taxon>
        <taxon>Neoteleostei</taxon>
        <taxon>Acanthomorphata</taxon>
        <taxon>Carangaria</taxon>
        <taxon>Carangaria incertae sedis</taxon>
        <taxon>Centropomidae</taxon>
        <taxon>Lates</taxon>
    </lineage>
</organism>
<reference evidence="2" key="1">
    <citation type="submission" date="2015-09" db="EMBL/GenBank/DDBJ databases">
        <authorList>
            <person name="Sai Rama Sridatta P."/>
        </authorList>
    </citation>
    <scope>NUCLEOTIDE SEQUENCE [LARGE SCALE GENOMIC DNA]</scope>
</reference>
<dbReference type="AlphaFoldDB" id="A0A4W6DFC5"/>
<dbReference type="GO" id="GO:0004438">
    <property type="term" value="F:phosphatidylinositol-3-phosphate phosphatase activity"/>
    <property type="evidence" value="ECO:0007669"/>
    <property type="project" value="InterPro"/>
</dbReference>
<dbReference type="GeneTree" id="ENSGT00970000197863"/>
<sequence length="103" mass="11922">MCTNPTSTQPNRCKDIGRCVEAIEKRCLELFARDYKYSVIHNSNGEVCGHYPRQIVFLEYECTDGETDRYFSTTQTVHQWHRGEVIVLSHKVTLLLEIGSNLQ</sequence>
<name>A0A4W6DFC5_LATCA</name>
<keyword evidence="2" id="KW-1185">Reference proteome</keyword>
<reference evidence="1" key="3">
    <citation type="submission" date="2025-09" db="UniProtKB">
        <authorList>
            <consortium name="Ensembl"/>
        </authorList>
    </citation>
    <scope>IDENTIFICATION</scope>
</reference>
<dbReference type="InterPro" id="IPR039802">
    <property type="entry name" value="MTMR14"/>
</dbReference>
<accession>A0A4W6DFC5</accession>